<dbReference type="GO" id="GO:0005524">
    <property type="term" value="F:ATP binding"/>
    <property type="evidence" value="ECO:0007669"/>
    <property type="project" value="UniProtKB-KW"/>
</dbReference>
<accession>T1J6Q1</accession>
<evidence type="ECO:0000256" key="5">
    <source>
        <dbReference type="ARBA" id="ARBA00022801"/>
    </source>
</evidence>
<dbReference type="GO" id="GO:0005634">
    <property type="term" value="C:nucleus"/>
    <property type="evidence" value="ECO:0007669"/>
    <property type="project" value="UniProtKB-SubCell"/>
</dbReference>
<dbReference type="InterPro" id="IPR056302">
    <property type="entry name" value="CHD1-2/Hrp3_HTH"/>
</dbReference>
<evidence type="ECO:0000313" key="18">
    <source>
        <dbReference type="EnsemblMetazoa" id="SMAR009323-PA"/>
    </source>
</evidence>
<dbReference type="FunFam" id="3.40.50.300:FF:000130">
    <property type="entry name" value="Chromodomain-helicase-DNA-binding protein 2 isoform 1"/>
    <property type="match status" value="1"/>
</dbReference>
<dbReference type="HOGENOM" id="CLU_000315_8_1_1"/>
<dbReference type="InterPro" id="IPR001650">
    <property type="entry name" value="Helicase_C-like"/>
</dbReference>
<evidence type="ECO:0000259" key="17">
    <source>
        <dbReference type="PROSITE" id="PS51194"/>
    </source>
</evidence>
<keyword evidence="7" id="KW-0805">Transcription regulation</keyword>
<evidence type="ECO:0000256" key="14">
    <source>
        <dbReference type="SAM" id="MobiDB-lite"/>
    </source>
</evidence>
<feature type="compositionally biased region" description="Basic and acidic residues" evidence="14">
    <location>
        <begin position="1524"/>
        <end position="1539"/>
    </location>
</feature>
<dbReference type="PhylomeDB" id="T1J6Q1"/>
<evidence type="ECO:0000256" key="6">
    <source>
        <dbReference type="ARBA" id="ARBA00022840"/>
    </source>
</evidence>
<feature type="compositionally biased region" description="Basic and acidic residues" evidence="14">
    <location>
        <begin position="1726"/>
        <end position="1742"/>
    </location>
</feature>
<dbReference type="InterPro" id="IPR014001">
    <property type="entry name" value="Helicase_ATP-bd"/>
</dbReference>
<evidence type="ECO:0000256" key="4">
    <source>
        <dbReference type="ARBA" id="ARBA00022741"/>
    </source>
</evidence>
<dbReference type="PROSITE" id="PS50013">
    <property type="entry name" value="CHROMO_2"/>
    <property type="match status" value="2"/>
</dbReference>
<feature type="domain" description="Chromo" evidence="15">
    <location>
        <begin position="356"/>
        <end position="421"/>
    </location>
</feature>
<feature type="compositionally biased region" description="Basic residues" evidence="14">
    <location>
        <begin position="1377"/>
        <end position="1390"/>
    </location>
</feature>
<dbReference type="Pfam" id="PF23588">
    <property type="entry name" value="HTH_CHD1_Hrp3"/>
    <property type="match status" value="1"/>
</dbReference>
<feature type="compositionally biased region" description="Basic and acidic residues" evidence="14">
    <location>
        <begin position="1594"/>
        <end position="1606"/>
    </location>
</feature>
<feature type="domain" description="Chromo" evidence="15">
    <location>
        <begin position="239"/>
        <end position="331"/>
    </location>
</feature>
<keyword evidence="8" id="KW-0238">DNA-binding</keyword>
<dbReference type="Pfam" id="PF00271">
    <property type="entry name" value="Helicase_C"/>
    <property type="match status" value="1"/>
</dbReference>
<evidence type="ECO:0000256" key="7">
    <source>
        <dbReference type="ARBA" id="ARBA00023015"/>
    </source>
</evidence>
<evidence type="ECO:0000256" key="12">
    <source>
        <dbReference type="ARBA" id="ARBA00074667"/>
    </source>
</evidence>
<reference evidence="18" key="2">
    <citation type="submission" date="2015-02" db="UniProtKB">
        <authorList>
            <consortium name="EnsemblMetazoa"/>
        </authorList>
    </citation>
    <scope>IDENTIFICATION</scope>
</reference>
<feature type="region of interest" description="Disordered" evidence="14">
    <location>
        <begin position="1721"/>
        <end position="1751"/>
    </location>
</feature>
<feature type="compositionally biased region" description="Basic and acidic residues" evidence="14">
    <location>
        <begin position="63"/>
        <end position="73"/>
    </location>
</feature>
<dbReference type="InterPro" id="IPR049730">
    <property type="entry name" value="SNF2/RAD54-like_C"/>
</dbReference>
<feature type="compositionally biased region" description="Basic and acidic residues" evidence="14">
    <location>
        <begin position="1570"/>
        <end position="1584"/>
    </location>
</feature>
<keyword evidence="19" id="KW-1185">Reference proteome</keyword>
<dbReference type="PROSITE" id="PS00598">
    <property type="entry name" value="CHROMO_1"/>
    <property type="match status" value="2"/>
</dbReference>
<dbReference type="GO" id="GO:0034728">
    <property type="term" value="P:nucleosome organization"/>
    <property type="evidence" value="ECO:0007669"/>
    <property type="project" value="TreeGrafter"/>
</dbReference>
<evidence type="ECO:0000256" key="10">
    <source>
        <dbReference type="ARBA" id="ARBA00023242"/>
    </source>
</evidence>
<keyword evidence="5" id="KW-0378">Hydrolase</keyword>
<dbReference type="GO" id="GO:0042393">
    <property type="term" value="F:histone binding"/>
    <property type="evidence" value="ECO:0007669"/>
    <property type="project" value="TreeGrafter"/>
</dbReference>
<dbReference type="InterPro" id="IPR016197">
    <property type="entry name" value="Chromo-like_dom_sf"/>
</dbReference>
<dbReference type="Pfam" id="PF00385">
    <property type="entry name" value="Chromo"/>
    <property type="match status" value="2"/>
</dbReference>
<feature type="compositionally biased region" description="Basic and acidic residues" evidence="14">
    <location>
        <begin position="87"/>
        <end position="126"/>
    </location>
</feature>
<dbReference type="InterPro" id="IPR025260">
    <property type="entry name" value="CHD1-like_C"/>
</dbReference>
<dbReference type="InterPro" id="IPR023779">
    <property type="entry name" value="Chromodomain_CS"/>
</dbReference>
<dbReference type="EnsemblMetazoa" id="SMAR009323-RA">
    <property type="protein sequence ID" value="SMAR009323-PA"/>
    <property type="gene ID" value="SMAR009323"/>
</dbReference>
<comment type="subcellular location">
    <subcellularLocation>
        <location evidence="1">Nucleus</location>
    </subcellularLocation>
</comment>
<dbReference type="STRING" id="126957.T1J6Q1"/>
<dbReference type="Proteomes" id="UP000014500">
    <property type="component" value="Unassembled WGS sequence"/>
</dbReference>
<reference evidence="19" key="1">
    <citation type="submission" date="2011-05" db="EMBL/GenBank/DDBJ databases">
        <authorList>
            <person name="Richards S.R."/>
            <person name="Qu J."/>
            <person name="Jiang H."/>
            <person name="Jhangiani S.N."/>
            <person name="Agravi P."/>
            <person name="Goodspeed R."/>
            <person name="Gross S."/>
            <person name="Mandapat C."/>
            <person name="Jackson L."/>
            <person name="Mathew T."/>
            <person name="Pu L."/>
            <person name="Thornton R."/>
            <person name="Saada N."/>
            <person name="Wilczek-Boney K.B."/>
            <person name="Lee S."/>
            <person name="Kovar C."/>
            <person name="Wu Y."/>
            <person name="Scherer S.E."/>
            <person name="Worley K.C."/>
            <person name="Muzny D.M."/>
            <person name="Gibbs R."/>
        </authorList>
    </citation>
    <scope>NUCLEOTIDE SEQUENCE</scope>
    <source>
        <strain evidence="19">Brora</strain>
    </source>
</reference>
<keyword evidence="10" id="KW-0539">Nucleus</keyword>
<feature type="region of interest" description="Disordered" evidence="14">
    <location>
        <begin position="1298"/>
        <end position="1406"/>
    </location>
</feature>
<feature type="compositionally biased region" description="Basic and acidic residues" evidence="14">
    <location>
        <begin position="1346"/>
        <end position="1366"/>
    </location>
</feature>
<feature type="domain" description="Helicase ATP-binding" evidence="16">
    <location>
        <begin position="462"/>
        <end position="632"/>
    </location>
</feature>
<dbReference type="eggNOG" id="KOG0384">
    <property type="taxonomic scope" value="Eukaryota"/>
</dbReference>
<dbReference type="GO" id="GO:0016887">
    <property type="term" value="F:ATP hydrolysis activity"/>
    <property type="evidence" value="ECO:0007669"/>
    <property type="project" value="TreeGrafter"/>
</dbReference>
<keyword evidence="3" id="KW-0677">Repeat</keyword>
<dbReference type="SMART" id="SM00298">
    <property type="entry name" value="CHROMO"/>
    <property type="match status" value="2"/>
</dbReference>
<dbReference type="InterPro" id="IPR000953">
    <property type="entry name" value="Chromo/chromo_shadow_dom"/>
</dbReference>
<dbReference type="Gene3D" id="3.40.50.300">
    <property type="entry name" value="P-loop containing nucleotide triphosphate hydrolases"/>
    <property type="match status" value="1"/>
</dbReference>
<dbReference type="Gene3D" id="1.10.10.60">
    <property type="entry name" value="Homeodomain-like"/>
    <property type="match status" value="1"/>
</dbReference>
<feature type="compositionally biased region" description="Polar residues" evidence="14">
    <location>
        <begin position="135"/>
        <end position="147"/>
    </location>
</feature>
<dbReference type="SMART" id="SM01176">
    <property type="entry name" value="DUF4208"/>
    <property type="match status" value="1"/>
</dbReference>
<dbReference type="Pfam" id="PF18375">
    <property type="entry name" value="CDH1_2_SANT_HL1"/>
    <property type="match status" value="1"/>
</dbReference>
<feature type="compositionally biased region" description="Basic and acidic residues" evidence="14">
    <location>
        <begin position="28"/>
        <end position="42"/>
    </location>
</feature>
<evidence type="ECO:0000259" key="15">
    <source>
        <dbReference type="PROSITE" id="PS50013"/>
    </source>
</evidence>
<name>T1J6Q1_STRMM</name>
<keyword evidence="9" id="KW-0804">Transcription</keyword>
<dbReference type="CDD" id="cd18666">
    <property type="entry name" value="CD1_tandem_CHD1-2_like"/>
    <property type="match status" value="1"/>
</dbReference>
<keyword evidence="4" id="KW-0547">Nucleotide-binding</keyword>
<evidence type="ECO:0000256" key="2">
    <source>
        <dbReference type="ARBA" id="ARBA00007025"/>
    </source>
</evidence>
<feature type="compositionally biased region" description="Basic and acidic residues" evidence="14">
    <location>
        <begin position="1018"/>
        <end position="1031"/>
    </location>
</feature>
<dbReference type="InterPro" id="IPR000330">
    <property type="entry name" value="SNF2_N"/>
</dbReference>
<keyword evidence="6" id="KW-0067">ATP-binding</keyword>
<dbReference type="PROSITE" id="PS51192">
    <property type="entry name" value="HELICASE_ATP_BIND_1"/>
    <property type="match status" value="1"/>
</dbReference>
<feature type="region of interest" description="Disordered" evidence="14">
    <location>
        <begin position="1018"/>
        <end position="1091"/>
    </location>
</feature>
<dbReference type="InterPro" id="IPR027417">
    <property type="entry name" value="P-loop_NTPase"/>
</dbReference>
<evidence type="ECO:0000259" key="16">
    <source>
        <dbReference type="PROSITE" id="PS51192"/>
    </source>
</evidence>
<sequence length="1751" mass="200704">NCSSDSDSGSSSKSGSASGSESNQSAASKRDQLDESQDRSNQRENSNSPNDTEFASGGKKKSRLNDPKQHLWEEDPDMYGVRRSARSRKEPERYNVGDDSDASDKGKRQNIRRKDSGEWQESHSSDSDSEGSFKQAFQRNVRQSSRSSPHKMSALSKLKARSRMAAKGKSGSRNQRSSHRRSTSSYDDSDSDGDHKRGGSKRAAAKVSYKEQSAEETDSDDLIEIESGAPGSFEVENAETVERVVGWRIGKKGVTGSATTIYAVADHGDPNNTENCSKDELENQYLVKWKGWSHIHNTWESEASLLEQKVKGIKKIENFQKKEDEINHWKDCATPEDVEYHECQTEMGELLQRNYMRVERIIANSNAKTDLAADQYDFLCKWDGLPYSDCTWEDGNLIAKKFQNKIDEYFIRQKSQKIPSKVSKVLKIRPKFVPLKTQAPFMGSSETLILRDYQLDGLNWLLHSWTKENSVILADEMGLGKTIQTICFLSYLHNQHQLHGPYIIVVPLSTMAAWQKEFENWSPDMNVVVYLGDLSSRSTIRQYEWCHPGNKRLKFNVLLTTYEILLKDKSFLGGINWAALIVDEAHRLKNDDSLLYKCLVEFSTNHRLLITGTPLQNSLKELWSLLHFIMPQSFNSWETFEQDHKDATEKGYSNLHKVLEPYILRRVKKDVEKSLPAKVEQILRVEMTSIQKQYSRWILTKNYKALSRGLKGSIGNFINIMMELKKCCNHAFLIRPPDPSPGNQDALQTLIRHSGKLVLLDKLLVRLRETGHRVLIFSQMVRMLDILSDYLRMRHFPFQRLDGSIKGEMRRQALEHFNADGSPDFCFLLSTRAGGLGINLATADTVIIFDSDWNPQNDLQAQARAHRIGQKNQVNIYRLVTKDSVEETIIERAKKKMVLDHLVIQRMDTTGRTVLSKTQSSNSTPFNKEELAAILKFRADDLFKDVDENEEEPHVDIDEILRRAETRDEQPSTAGDELLSAFKVASFAAWDEEKDVPTIEDSRVCKKDWDDIIPESERKKVDDEERRKEMEDMFLPPRSRKSVRRMPHHSDNENDKGWRKRKHEGTNESSGDDSDGSDRPKKRGRPRIIPRDTIKGFTDAEVRRFIRSYKKFATPLKRLEAIACDAELQEKPLADLKRLGDLLKNTCIEAMNDHKAKLEENQTEDSNSASVRRRDRGPSFKLSGVTVNAKSILSCEAEMEPLDLILPSNPEERKKWVLDTHCKDTHWDIPWMIEDDSKLLRGIYDYGVGSWEAIKMDPELGIGEKILPDGDSKPQVKHLQTRADYLLKVLAKLVNQKNLTKPQRKSRKQRESKTISKAIVDNDDTNDSNSILSSQSAKKKPRKSRVKVEKHESADANAVKVDEDVKSQATSDDAVGKKKKSREKKKKPSKVKVESKKAKGKVDSLGPMHYTANSEPHAVQLIGNLEVDVFLQCKEKMRPVKKSLILLDNPDQNLSEKEQLVHTRQCLLRIGDRINQCLQEYTNNDTVKEWRSNLWCFVSKFTEFSSKKLHKLYKHAVKQAEIDKERKEKGVKTKDDSIKESSNQSKSSKDSPNQTSKTRESSGKSHAGVKRSEPSGSDKRDFPATKRPHTSESWGERSRDHRESNGPRHGSSSHSYSAPPHRNHGNPSREGTSGNDRWNQGGRDYNKDRYNNDRRRDRYHNYNRDKEHRGHVDKRDPRFHNVPHVPHPAPFMHVHPPAPYPGQFPVAPPMPPMIPPYFPQPARPEMWNRKMDDRPDYRRSDNSRNTSQQRH</sequence>
<protein>
    <recommendedName>
        <fullName evidence="12">Chromodomain-helicase-DNA-binding protein 1</fullName>
    </recommendedName>
    <alternativeName>
        <fullName evidence="13">ATP-dependent helicase CHD1</fullName>
    </alternativeName>
</protein>
<dbReference type="CDD" id="cd18793">
    <property type="entry name" value="SF2_C_SNF"/>
    <property type="match status" value="1"/>
</dbReference>
<evidence type="ECO:0000256" key="3">
    <source>
        <dbReference type="ARBA" id="ARBA00022737"/>
    </source>
</evidence>
<evidence type="ECO:0000256" key="11">
    <source>
        <dbReference type="ARBA" id="ARBA00049360"/>
    </source>
</evidence>
<feature type="region of interest" description="Disordered" evidence="14">
    <location>
        <begin position="1524"/>
        <end position="1684"/>
    </location>
</feature>
<dbReference type="Pfam" id="PF13907">
    <property type="entry name" value="CHD1-like_C"/>
    <property type="match status" value="1"/>
</dbReference>
<dbReference type="OMA" id="WVQIRDD"/>
<feature type="compositionally biased region" description="Polar residues" evidence="14">
    <location>
        <begin position="1625"/>
        <end position="1638"/>
    </location>
</feature>
<dbReference type="GO" id="GO:0003682">
    <property type="term" value="F:chromatin binding"/>
    <property type="evidence" value="ECO:0007669"/>
    <property type="project" value="TreeGrafter"/>
</dbReference>
<dbReference type="CDD" id="cd17993">
    <property type="entry name" value="DEXHc_CHD1_2"/>
    <property type="match status" value="1"/>
</dbReference>
<comment type="catalytic activity">
    <reaction evidence="11">
        <text>ATP + H2O = ADP + phosphate + H(+)</text>
        <dbReference type="Rhea" id="RHEA:13065"/>
        <dbReference type="ChEBI" id="CHEBI:15377"/>
        <dbReference type="ChEBI" id="CHEBI:15378"/>
        <dbReference type="ChEBI" id="CHEBI:30616"/>
        <dbReference type="ChEBI" id="CHEBI:43474"/>
        <dbReference type="ChEBI" id="CHEBI:456216"/>
    </reaction>
</comment>
<dbReference type="PROSITE" id="PS51194">
    <property type="entry name" value="HELICASE_CTER"/>
    <property type="match status" value="1"/>
</dbReference>
<dbReference type="SMART" id="SM00490">
    <property type="entry name" value="HELICc"/>
    <property type="match status" value="1"/>
</dbReference>
<proteinExistence type="inferred from homology"/>
<feature type="compositionally biased region" description="Polar residues" evidence="14">
    <location>
        <begin position="1327"/>
        <end position="1336"/>
    </location>
</feature>
<dbReference type="FunFam" id="2.40.50.40:FF:000014">
    <property type="entry name" value="Chromodomain-helicase-DNA-binding protein 2 isoform 1"/>
    <property type="match status" value="1"/>
</dbReference>
<dbReference type="Gene3D" id="2.40.50.40">
    <property type="match status" value="2"/>
</dbReference>
<evidence type="ECO:0000256" key="9">
    <source>
        <dbReference type="ARBA" id="ARBA00023163"/>
    </source>
</evidence>
<evidence type="ECO:0000256" key="13">
    <source>
        <dbReference type="ARBA" id="ARBA00076717"/>
    </source>
</evidence>
<dbReference type="InterPro" id="IPR038718">
    <property type="entry name" value="SNF2-like_sf"/>
</dbReference>
<feature type="compositionally biased region" description="Basic and acidic residues" evidence="14">
    <location>
        <begin position="1391"/>
        <end position="1402"/>
    </location>
</feature>
<dbReference type="Gene3D" id="3.40.50.10810">
    <property type="entry name" value="Tandem AAA-ATPase domain"/>
    <property type="match status" value="1"/>
</dbReference>
<dbReference type="PANTHER" id="PTHR45623:SF14">
    <property type="entry name" value="CHROMODOMAIN-HELICASE-DNA-BINDING PROTEIN 1"/>
    <property type="match status" value="1"/>
</dbReference>
<dbReference type="CDD" id="cd18661">
    <property type="entry name" value="CD2_tandem_CHD1-2_like"/>
    <property type="match status" value="1"/>
</dbReference>
<dbReference type="GO" id="GO:0003677">
    <property type="term" value="F:DNA binding"/>
    <property type="evidence" value="ECO:0007669"/>
    <property type="project" value="UniProtKB-KW"/>
</dbReference>
<dbReference type="SUPFAM" id="SSF52540">
    <property type="entry name" value="P-loop containing nucleoside triphosphate hydrolases"/>
    <property type="match status" value="2"/>
</dbReference>
<dbReference type="InterPro" id="IPR040793">
    <property type="entry name" value="CDH1_2_SANT_HL1"/>
</dbReference>
<dbReference type="EMBL" id="JH431882">
    <property type="status" value="NOT_ANNOTATED_CDS"/>
    <property type="molecule type" value="Genomic_DNA"/>
</dbReference>
<dbReference type="GO" id="GO:0000785">
    <property type="term" value="C:chromatin"/>
    <property type="evidence" value="ECO:0007669"/>
    <property type="project" value="TreeGrafter"/>
</dbReference>
<feature type="compositionally biased region" description="Polar residues" evidence="14">
    <location>
        <begin position="43"/>
        <end position="53"/>
    </location>
</feature>
<feature type="compositionally biased region" description="Basic residues" evidence="14">
    <location>
        <begin position="1038"/>
        <end position="1047"/>
    </location>
</feature>
<dbReference type="Pfam" id="PF00176">
    <property type="entry name" value="SNF2-rel_dom"/>
    <property type="match status" value="1"/>
</dbReference>
<organism evidence="18 19">
    <name type="scientific">Strigamia maritima</name>
    <name type="common">European centipede</name>
    <name type="synonym">Geophilus maritimus</name>
    <dbReference type="NCBI Taxonomy" id="126957"/>
    <lineage>
        <taxon>Eukaryota</taxon>
        <taxon>Metazoa</taxon>
        <taxon>Ecdysozoa</taxon>
        <taxon>Arthropoda</taxon>
        <taxon>Myriapoda</taxon>
        <taxon>Chilopoda</taxon>
        <taxon>Pleurostigmophora</taxon>
        <taxon>Geophilomorpha</taxon>
        <taxon>Linotaeniidae</taxon>
        <taxon>Strigamia</taxon>
    </lineage>
</organism>
<feature type="domain" description="Helicase C-terminal" evidence="17">
    <location>
        <begin position="759"/>
        <end position="915"/>
    </location>
</feature>
<dbReference type="InterPro" id="IPR002464">
    <property type="entry name" value="DNA/RNA_helicase_DEAH_CS"/>
</dbReference>
<comment type="similarity">
    <text evidence="2">Belongs to the SNF2/RAD54 helicase family.</text>
</comment>
<evidence type="ECO:0000256" key="8">
    <source>
        <dbReference type="ARBA" id="ARBA00023125"/>
    </source>
</evidence>
<evidence type="ECO:0000256" key="1">
    <source>
        <dbReference type="ARBA" id="ARBA00004123"/>
    </source>
</evidence>
<dbReference type="PROSITE" id="PS00690">
    <property type="entry name" value="DEAH_ATP_HELICASE"/>
    <property type="match status" value="1"/>
</dbReference>
<feature type="region of interest" description="Disordered" evidence="14">
    <location>
        <begin position="1"/>
        <end position="221"/>
    </location>
</feature>
<dbReference type="SUPFAM" id="SSF54160">
    <property type="entry name" value="Chromo domain-like"/>
    <property type="match status" value="2"/>
</dbReference>
<evidence type="ECO:0000313" key="19">
    <source>
        <dbReference type="Proteomes" id="UP000014500"/>
    </source>
</evidence>
<feature type="compositionally biased region" description="Basic and acidic residues" evidence="14">
    <location>
        <begin position="1048"/>
        <end position="1057"/>
    </location>
</feature>
<dbReference type="InterPro" id="IPR023780">
    <property type="entry name" value="Chromo_domain"/>
</dbReference>
<feature type="compositionally biased region" description="Basic and acidic residues" evidence="14">
    <location>
        <begin position="1644"/>
        <end position="1679"/>
    </location>
</feature>
<dbReference type="PANTHER" id="PTHR45623">
    <property type="entry name" value="CHROMODOMAIN-HELICASE-DNA-BINDING PROTEIN 3-RELATED-RELATED"/>
    <property type="match status" value="1"/>
</dbReference>
<dbReference type="FunFam" id="3.40.50.10810:FF:000007">
    <property type="entry name" value="Chromodomain-helicase-DNA-binding protein 2 isoform 1"/>
    <property type="match status" value="1"/>
</dbReference>
<dbReference type="GO" id="GO:0140658">
    <property type="term" value="F:ATP-dependent chromatin remodeler activity"/>
    <property type="evidence" value="ECO:0007669"/>
    <property type="project" value="TreeGrafter"/>
</dbReference>
<feature type="compositionally biased region" description="Low complexity" evidence="14">
    <location>
        <begin position="1"/>
        <end position="27"/>
    </location>
</feature>
<dbReference type="SMART" id="SM00487">
    <property type="entry name" value="DEXDc"/>
    <property type="match status" value="1"/>
</dbReference>